<dbReference type="Gene3D" id="2.60.120.290">
    <property type="entry name" value="Spermadhesin, CUB domain"/>
    <property type="match status" value="1"/>
</dbReference>
<feature type="signal peptide" evidence="3">
    <location>
        <begin position="1"/>
        <end position="23"/>
    </location>
</feature>
<name>A0A6V7LEZ1_9HYME</name>
<dbReference type="AlphaFoldDB" id="A0A6V7LEZ1"/>
<feature type="transmembrane region" description="Helical" evidence="2">
    <location>
        <begin position="243"/>
        <end position="265"/>
    </location>
</feature>
<evidence type="ECO:0000256" key="3">
    <source>
        <dbReference type="SAM" id="SignalP"/>
    </source>
</evidence>
<accession>A0A6V7LEZ1</accession>
<evidence type="ECO:0008006" key="5">
    <source>
        <dbReference type="Google" id="ProtNLM"/>
    </source>
</evidence>
<keyword evidence="2" id="KW-0812">Transmembrane</keyword>
<feature type="region of interest" description="Disordered" evidence="1">
    <location>
        <begin position="315"/>
        <end position="339"/>
    </location>
</feature>
<dbReference type="InterPro" id="IPR035914">
    <property type="entry name" value="Sperma_CUB_dom_sf"/>
</dbReference>
<reference evidence="4" key="1">
    <citation type="submission" date="2020-07" db="EMBL/GenBank/DDBJ databases">
        <authorList>
            <person name="Ferguson B K."/>
        </authorList>
    </citation>
    <scope>NUCLEOTIDE SEQUENCE</scope>
    <source>
        <strain evidence="4">L06</strain>
    </source>
</reference>
<evidence type="ECO:0000256" key="1">
    <source>
        <dbReference type="SAM" id="MobiDB-lite"/>
    </source>
</evidence>
<dbReference type="SUPFAM" id="SSF49854">
    <property type="entry name" value="Spermadhesin, CUB domain"/>
    <property type="match status" value="1"/>
</dbReference>
<keyword evidence="2" id="KW-1133">Transmembrane helix</keyword>
<proteinExistence type="predicted"/>
<feature type="chain" id="PRO_5028046874" description="CUB domain-containing protein" evidence="3">
    <location>
        <begin position="24"/>
        <end position="339"/>
    </location>
</feature>
<evidence type="ECO:0000313" key="4">
    <source>
        <dbReference type="EMBL" id="CAD1574878.1"/>
    </source>
</evidence>
<dbReference type="EMBL" id="CADCXW020000343">
    <property type="protein sequence ID" value="CAD1574878.1"/>
    <property type="molecule type" value="Genomic_DNA"/>
</dbReference>
<sequence length="339" mass="38002">MTDVAQAIVYLLLVATLENVGIAAKSSMYVERHLVDAEICHPLGKSKTKIRLPSAPNSGLIISPSYKFDHWDNILQDLKCKFTVIAPKGEHLLAVIQTLSLRRNGSECLDYVMFKTEENGYSEKFCGFMDRKKIQTLAYSEDTKNWLMKNKTFGYGEFEPRGDIETTIFVSKQPGENLNVTIVYTPYKDCEKVNPLEYRTTRHKVCIWRDYFCDGIVNCLANICDDEGSCPDQAANKVTGTKVTIGAVTTIFAVFFFFIMALWLCKKYKMLCWSRDCAGPAPQDPRIRNDGVANNPSAAVSSMLEISVLASAQDKDLPPSYDSLFPEPEPEPQPSHSAT</sequence>
<organism evidence="4">
    <name type="scientific">Bracon brevicornis</name>
    <dbReference type="NCBI Taxonomy" id="1563983"/>
    <lineage>
        <taxon>Eukaryota</taxon>
        <taxon>Metazoa</taxon>
        <taxon>Ecdysozoa</taxon>
        <taxon>Arthropoda</taxon>
        <taxon>Hexapoda</taxon>
        <taxon>Insecta</taxon>
        <taxon>Pterygota</taxon>
        <taxon>Neoptera</taxon>
        <taxon>Endopterygota</taxon>
        <taxon>Hymenoptera</taxon>
        <taxon>Apocrita</taxon>
        <taxon>Ichneumonoidea</taxon>
        <taxon>Braconidae</taxon>
        <taxon>Braconinae</taxon>
        <taxon>Bracon</taxon>
    </lineage>
</organism>
<evidence type="ECO:0000256" key="2">
    <source>
        <dbReference type="SAM" id="Phobius"/>
    </source>
</evidence>
<keyword evidence="2" id="KW-0472">Membrane</keyword>
<keyword evidence="3" id="KW-0732">Signal</keyword>
<protein>
    <recommendedName>
        <fullName evidence="5">CUB domain-containing protein</fullName>
    </recommendedName>
</protein>
<gene>
    <name evidence="4" type="ORF">BBRV_LOCUS104887</name>
</gene>